<keyword evidence="4" id="KW-1185">Reference proteome</keyword>
<dbReference type="EMBL" id="JACGCM010001659">
    <property type="protein sequence ID" value="KAF6151897.1"/>
    <property type="molecule type" value="Genomic_DNA"/>
</dbReference>
<evidence type="ECO:0000313" key="3">
    <source>
        <dbReference type="EMBL" id="KAF6151897.1"/>
    </source>
</evidence>
<comment type="caution">
    <text evidence="3">The sequence shown here is derived from an EMBL/GenBank/DDBJ whole genome shotgun (WGS) entry which is preliminary data.</text>
</comment>
<feature type="domain" description="Protein kinase" evidence="2">
    <location>
        <begin position="1"/>
        <end position="104"/>
    </location>
</feature>
<proteinExistence type="predicted"/>
<sequence length="104" mass="11600">MGSGVSATVHKGTLALDNRTYVAVMKLEKIERKGEQEFKTESSSLKIQDPSGASDYRLFGIARGLVYLHEECNSQIIHCNIKPQNILLDDSFTEMISDFGLESF</sequence>
<dbReference type="Proteomes" id="UP000541444">
    <property type="component" value="Unassembled WGS sequence"/>
</dbReference>
<dbReference type="PANTHER" id="PTHR47976">
    <property type="entry name" value="G-TYPE LECTIN S-RECEPTOR-LIKE SERINE/THREONINE-PROTEIN KINASE SD2-5"/>
    <property type="match status" value="1"/>
</dbReference>
<accession>A0A7J7MAJ4</accession>
<dbReference type="InterPro" id="IPR011009">
    <property type="entry name" value="Kinase-like_dom_sf"/>
</dbReference>
<dbReference type="Pfam" id="PF00069">
    <property type="entry name" value="Pkinase"/>
    <property type="match status" value="1"/>
</dbReference>
<dbReference type="GO" id="GO:0005524">
    <property type="term" value="F:ATP binding"/>
    <property type="evidence" value="ECO:0007669"/>
    <property type="project" value="InterPro"/>
</dbReference>
<dbReference type="PROSITE" id="PS50011">
    <property type="entry name" value="PROTEIN_KINASE_DOM"/>
    <property type="match status" value="1"/>
</dbReference>
<dbReference type="AlphaFoldDB" id="A0A7J7MAJ4"/>
<dbReference type="Gene3D" id="1.10.510.10">
    <property type="entry name" value="Transferase(Phosphotransferase) domain 1"/>
    <property type="match status" value="1"/>
</dbReference>
<dbReference type="OrthoDB" id="5857966at2759"/>
<evidence type="ECO:0000313" key="4">
    <source>
        <dbReference type="Proteomes" id="UP000541444"/>
    </source>
</evidence>
<dbReference type="GO" id="GO:0004672">
    <property type="term" value="F:protein kinase activity"/>
    <property type="evidence" value="ECO:0007669"/>
    <property type="project" value="InterPro"/>
</dbReference>
<keyword evidence="1" id="KW-0732">Signal</keyword>
<gene>
    <name evidence="3" type="ORF">GIB67_010471</name>
</gene>
<protein>
    <recommendedName>
        <fullName evidence="2">Protein kinase domain-containing protein</fullName>
    </recommendedName>
</protein>
<reference evidence="3 4" key="1">
    <citation type="journal article" date="2020" name="IScience">
        <title>Genome Sequencing of the Endangered Kingdonia uniflora (Circaeasteraceae, Ranunculales) Reveals Potential Mechanisms of Evolutionary Specialization.</title>
        <authorList>
            <person name="Sun Y."/>
            <person name="Deng T."/>
            <person name="Zhang A."/>
            <person name="Moore M.J."/>
            <person name="Landis J.B."/>
            <person name="Lin N."/>
            <person name="Zhang H."/>
            <person name="Zhang X."/>
            <person name="Huang J."/>
            <person name="Zhang X."/>
            <person name="Sun H."/>
            <person name="Wang H."/>
        </authorList>
    </citation>
    <scope>NUCLEOTIDE SEQUENCE [LARGE SCALE GENOMIC DNA]</scope>
    <source>
        <strain evidence="3">TB1705</strain>
        <tissue evidence="3">Leaf</tissue>
    </source>
</reference>
<evidence type="ECO:0000259" key="2">
    <source>
        <dbReference type="PROSITE" id="PS50011"/>
    </source>
</evidence>
<dbReference type="InterPro" id="IPR051343">
    <property type="entry name" value="G-type_lectin_kinases/EP1-like"/>
</dbReference>
<organism evidence="3 4">
    <name type="scientific">Kingdonia uniflora</name>
    <dbReference type="NCBI Taxonomy" id="39325"/>
    <lineage>
        <taxon>Eukaryota</taxon>
        <taxon>Viridiplantae</taxon>
        <taxon>Streptophyta</taxon>
        <taxon>Embryophyta</taxon>
        <taxon>Tracheophyta</taxon>
        <taxon>Spermatophyta</taxon>
        <taxon>Magnoliopsida</taxon>
        <taxon>Ranunculales</taxon>
        <taxon>Circaeasteraceae</taxon>
        <taxon>Kingdonia</taxon>
    </lineage>
</organism>
<dbReference type="PANTHER" id="PTHR47976:SF47">
    <property type="entry name" value="RECEPTOR-LIKE SERINE_THREONINE-PROTEIN KINASE"/>
    <property type="match status" value="1"/>
</dbReference>
<evidence type="ECO:0000256" key="1">
    <source>
        <dbReference type="ARBA" id="ARBA00022729"/>
    </source>
</evidence>
<dbReference type="InterPro" id="IPR000719">
    <property type="entry name" value="Prot_kinase_dom"/>
</dbReference>
<name>A0A7J7MAJ4_9MAGN</name>
<dbReference type="SUPFAM" id="SSF56112">
    <property type="entry name" value="Protein kinase-like (PK-like)"/>
    <property type="match status" value="1"/>
</dbReference>